<keyword evidence="3" id="KW-1185">Reference proteome</keyword>
<feature type="transmembrane region" description="Helical" evidence="1">
    <location>
        <begin position="186"/>
        <end position="206"/>
    </location>
</feature>
<sequence>MFEFNIMDIFQSIIEAIKYTISIALVVLSSMFIMNYLINTGVMKKLSDFIYPITKNLKMNQLSLYSIITCFFSPTVGYSILAEGLKDEKLTEKELIGSSLANSFPSIFSHIFTFFIPVAIPILGFTGVLYIVLRSGVALLKTIIGLAYLAVVSKSVDFTPKENEKNKIKDNIKKSWNSTLRFSKRMVPVMFITMFIVIYFTKLGVFEYLKLLINPFTSVLNLDSNVGLIILTDLVNVQAAMIMGGGFLKESILNPREVLIGLMFANVLSLSTRYAKHSLPMHISIFGAKLGTKVVMINAIITFILDILIITGLLLWQI</sequence>
<dbReference type="HOGENOM" id="CLU_048086_2_0_2"/>
<dbReference type="STRING" id="456320.Mvol_0672"/>
<dbReference type="Proteomes" id="UP000007722">
    <property type="component" value="Chromosome"/>
</dbReference>
<name>D7DT71_METV3</name>
<dbReference type="PANTHER" id="PTHR38139:SF1">
    <property type="entry name" value="NUCLEOSIDE TRANSPORTER_FEOB GTPASE GATE DOMAIN-CONTAINING PROTEIN"/>
    <property type="match status" value="1"/>
</dbReference>
<evidence type="ECO:0000256" key="1">
    <source>
        <dbReference type="SAM" id="Phobius"/>
    </source>
</evidence>
<dbReference type="KEGG" id="mvo:Mvol_0672"/>
<dbReference type="EMBL" id="CP002057">
    <property type="protein sequence ID" value="ADI36331.1"/>
    <property type="molecule type" value="Genomic_DNA"/>
</dbReference>
<dbReference type="PANTHER" id="PTHR38139">
    <property type="entry name" value="GATE DOMAIN-CONTAINING PROTEIN"/>
    <property type="match status" value="1"/>
</dbReference>
<keyword evidence="1" id="KW-1133">Transmembrane helix</keyword>
<keyword evidence="1" id="KW-0472">Membrane</keyword>
<gene>
    <name evidence="2" type="ordered locus">Mvol_0672</name>
</gene>
<feature type="transmembrane region" description="Helical" evidence="1">
    <location>
        <begin position="62"/>
        <end position="81"/>
    </location>
</feature>
<reference evidence="2 3" key="1">
    <citation type="submission" date="2010-05" db="EMBL/GenBank/DDBJ databases">
        <title>Complete sequence of Methanococcus voltae A3.</title>
        <authorList>
            <consortium name="US DOE Joint Genome Institute"/>
            <person name="Lucas S."/>
            <person name="Copeland A."/>
            <person name="Lapidus A."/>
            <person name="Cheng J.-F."/>
            <person name="Bruce D."/>
            <person name="Goodwin L."/>
            <person name="Pitluck S."/>
            <person name="Lowry S."/>
            <person name="Clum A."/>
            <person name="Land M."/>
            <person name="Hauser L."/>
            <person name="Kyrpides N."/>
            <person name="Mikhailova N."/>
            <person name="Whitman W.B."/>
            <person name="Woyke T."/>
        </authorList>
    </citation>
    <scope>NUCLEOTIDE SEQUENCE [LARGE SCALE GENOMIC DNA]</scope>
    <source>
        <strain evidence="3">ATCC BAA-1334 / A3</strain>
    </source>
</reference>
<feature type="transmembrane region" description="Helical" evidence="1">
    <location>
        <begin position="295"/>
        <end position="316"/>
    </location>
</feature>
<protein>
    <submittedName>
        <fullName evidence="2">Nucleoside recognition domain protein</fullName>
    </submittedName>
</protein>
<organism evidence="2 3">
    <name type="scientific">Methanococcus voltae (strain ATCC BAA-1334 / A3)</name>
    <dbReference type="NCBI Taxonomy" id="456320"/>
    <lineage>
        <taxon>Archaea</taxon>
        <taxon>Methanobacteriati</taxon>
        <taxon>Methanobacteriota</taxon>
        <taxon>Methanomada group</taxon>
        <taxon>Methanococci</taxon>
        <taxon>Methanococcales</taxon>
        <taxon>Methanococcaceae</taxon>
        <taxon>Methanococcus</taxon>
    </lineage>
</organism>
<proteinExistence type="predicted"/>
<feature type="transmembrane region" description="Helical" evidence="1">
    <location>
        <begin position="226"/>
        <end position="246"/>
    </location>
</feature>
<dbReference type="AlphaFoldDB" id="D7DT71"/>
<evidence type="ECO:0000313" key="2">
    <source>
        <dbReference type="EMBL" id="ADI36331.1"/>
    </source>
</evidence>
<keyword evidence="1" id="KW-0812">Transmembrane</keyword>
<evidence type="ECO:0000313" key="3">
    <source>
        <dbReference type="Proteomes" id="UP000007722"/>
    </source>
</evidence>
<feature type="transmembrane region" description="Helical" evidence="1">
    <location>
        <begin position="20"/>
        <end position="42"/>
    </location>
</feature>
<dbReference type="eggNOG" id="arCOG00360">
    <property type="taxonomic scope" value="Archaea"/>
</dbReference>
<dbReference type="OrthoDB" id="51620at2157"/>
<feature type="transmembrane region" description="Helical" evidence="1">
    <location>
        <begin position="107"/>
        <end position="133"/>
    </location>
</feature>
<dbReference type="InterPro" id="IPR038880">
    <property type="entry name" value="MJ0871-like"/>
</dbReference>
<dbReference type="InParanoid" id="D7DT71"/>
<accession>D7DT71</accession>